<evidence type="ECO:0000313" key="1">
    <source>
        <dbReference type="EMBL" id="AEO59854.1"/>
    </source>
</evidence>
<reference evidence="1 2" key="1">
    <citation type="journal article" date="2011" name="Nat. Biotechnol.">
        <title>Comparative genomic analysis of the thermophilic biomass-degrading fungi Myceliophthora thermophila and Thielavia terrestris.</title>
        <authorList>
            <person name="Berka R.M."/>
            <person name="Grigoriev I.V."/>
            <person name="Otillar R."/>
            <person name="Salamov A."/>
            <person name="Grimwood J."/>
            <person name="Reid I."/>
            <person name="Ishmael N."/>
            <person name="John T."/>
            <person name="Darmond C."/>
            <person name="Moisan M.-C."/>
            <person name="Henrissat B."/>
            <person name="Coutinho P.M."/>
            <person name="Lombard V."/>
            <person name="Natvig D.O."/>
            <person name="Lindquist E."/>
            <person name="Schmutz J."/>
            <person name="Lucas S."/>
            <person name="Harris P."/>
            <person name="Powlowski J."/>
            <person name="Bellemare A."/>
            <person name="Taylor D."/>
            <person name="Butler G."/>
            <person name="de Vries R.P."/>
            <person name="Allijn I.E."/>
            <person name="van den Brink J."/>
            <person name="Ushinsky S."/>
            <person name="Storms R."/>
            <person name="Powell A.J."/>
            <person name="Paulsen I.T."/>
            <person name="Elbourne L.D.H."/>
            <person name="Baker S.E."/>
            <person name="Magnuson J."/>
            <person name="LaBoissiere S."/>
            <person name="Clutterbuck A.J."/>
            <person name="Martinez D."/>
            <person name="Wogulis M."/>
            <person name="de Leon A.L."/>
            <person name="Rey M.W."/>
            <person name="Tsang A."/>
        </authorList>
    </citation>
    <scope>NUCLEOTIDE SEQUENCE [LARGE SCALE GENOMIC DNA]</scope>
    <source>
        <strain evidence="2">ATCC 42464 / BCRC 31852 / DSM 1799</strain>
    </source>
</reference>
<evidence type="ECO:0000313" key="2">
    <source>
        <dbReference type="Proteomes" id="UP000007322"/>
    </source>
</evidence>
<accession>G2QJU8</accession>
<dbReference type="KEGG" id="mtm:MYCTH_2308450"/>
<dbReference type="InParanoid" id="G2QJU8"/>
<organism evidence="1 2">
    <name type="scientific">Thermothelomyces thermophilus (strain ATCC 42464 / BCRC 31852 / DSM 1799)</name>
    <name type="common">Sporotrichum thermophile</name>
    <dbReference type="NCBI Taxonomy" id="573729"/>
    <lineage>
        <taxon>Eukaryota</taxon>
        <taxon>Fungi</taxon>
        <taxon>Dikarya</taxon>
        <taxon>Ascomycota</taxon>
        <taxon>Pezizomycotina</taxon>
        <taxon>Sordariomycetes</taxon>
        <taxon>Sordariomycetidae</taxon>
        <taxon>Sordariales</taxon>
        <taxon>Chaetomiaceae</taxon>
        <taxon>Thermothelomyces</taxon>
    </lineage>
</organism>
<keyword evidence="2" id="KW-1185">Reference proteome</keyword>
<dbReference type="GeneID" id="11507205"/>
<name>G2QJU8_THET4</name>
<dbReference type="Proteomes" id="UP000007322">
    <property type="component" value="Chromosome 5"/>
</dbReference>
<gene>
    <name evidence="1" type="ORF">MYCTH_2308450</name>
</gene>
<dbReference type="RefSeq" id="XP_003665099.1">
    <property type="nucleotide sequence ID" value="XM_003665051.1"/>
</dbReference>
<dbReference type="EMBL" id="CP003006">
    <property type="protein sequence ID" value="AEO59854.1"/>
    <property type="molecule type" value="Genomic_DNA"/>
</dbReference>
<sequence length="82" mass="8987">MGITCDECHQLWSQSVAEPKACTNTKCNYGMVKCCGNRSGCGRTGCFKGEKYCPTCKGAGQVVYCRYWKSHGPGGTRPPTRR</sequence>
<protein>
    <submittedName>
        <fullName evidence="1">Uncharacterized protein</fullName>
    </submittedName>
</protein>
<proteinExistence type="predicted"/>
<dbReference type="AlphaFoldDB" id="G2QJU8"/>
<dbReference type="HOGENOM" id="CLU_2559896_0_0_1"/>
<dbReference type="VEuPathDB" id="FungiDB:MYCTH_2308450"/>